<protein>
    <submittedName>
        <fullName evidence="6">Uncharacterized protein</fullName>
    </submittedName>
</protein>
<proteinExistence type="predicted"/>
<evidence type="ECO:0000256" key="1">
    <source>
        <dbReference type="SAM" id="MobiDB-lite"/>
    </source>
</evidence>
<sequence>MTLDLMTLHNRRSRDNTHRTHTQWQKKRKEHHSRSMTAYGYPVNESHVSHYQELSYDRENHRNVLTDDISDFKVDQHGGWFWREVQMWPVPLSRDYYRNQHRLNVLTHLTLYKYYLAGRIKDVSKRYYKTGVKSNMYHMPLKLRRFLMHHVRRLEELYKWYVGNNVCRASIDDSDANFPFEKQKKEIGCVLNGDFSTLLSDNECSDKHKSKKVTLMRPEARKYFMTFFHRYYAKTKENMYTSRFDLCKEFVLQNNHLICLPRLIKNLSSYEDMAMAVAMTTRNIAESVDEHFGSVVTNSRKGETYNGPGIVTNSKTGVVKKIKAMQSRQIEGSPWIDSLRVVENKDLSRREIDGIQVIAMDNERIDVCSPNGWVDFVSCAQMLDTIVNKFNIMSVKTEWQMALKRCFIEFAKEVDDYFGTYELQTNYQVRRFEYGMRTTIEALTYDECDEGASTDENGARQDAYYKHEFSKHITTRVVGSELVDTFGAGWEVIMFG</sequence>
<dbReference type="AlphaFoldDB" id="A0A060DGH7"/>
<evidence type="ECO:0000313" key="2">
    <source>
        <dbReference type="EMBL" id="AIB09504.1"/>
    </source>
</evidence>
<evidence type="ECO:0000313" key="5">
    <source>
        <dbReference type="EMBL" id="AIB09896.1"/>
    </source>
</evidence>
<dbReference type="EMBL" id="CP006628">
    <property type="protein sequence ID" value="AIB09720.1"/>
    <property type="molecule type" value="Genomic_DNA"/>
</dbReference>
<geneLocation type="nucleomorph" evidence="6"/>
<name>A0A060DGH7_9EUKA</name>
<evidence type="ECO:0000313" key="7">
    <source>
        <dbReference type="EMBL" id="AIB10085.1"/>
    </source>
</evidence>
<evidence type="ECO:0000313" key="6">
    <source>
        <dbReference type="EMBL" id="AIB09923.1"/>
    </source>
</evidence>
<dbReference type="Proteomes" id="UP000243670">
    <property type="component" value="Nucleomorph 3"/>
</dbReference>
<dbReference type="EMBL" id="CP006628">
    <property type="protein sequence ID" value="AIB09896.1"/>
    <property type="molecule type" value="Genomic_DNA"/>
</dbReference>
<accession>A0A060DGH7</accession>
<dbReference type="EMBL" id="CP006629">
    <property type="protein sequence ID" value="AIB10085.1"/>
    <property type="molecule type" value="Genomic_DNA"/>
</dbReference>
<dbReference type="Proteomes" id="UP000243670">
    <property type="component" value="Nucleomorph 1"/>
</dbReference>
<dbReference type="EMBL" id="CP006627">
    <property type="protein sequence ID" value="AIB09693.1"/>
    <property type="molecule type" value="Genomic_DNA"/>
</dbReference>
<evidence type="ECO:0000313" key="3">
    <source>
        <dbReference type="EMBL" id="AIB09693.1"/>
    </source>
</evidence>
<organism evidence="6 8">
    <name type="scientific">Lotharella oceanica</name>
    <dbReference type="NCBI Taxonomy" id="641309"/>
    <lineage>
        <taxon>Eukaryota</taxon>
        <taxon>Sar</taxon>
        <taxon>Rhizaria</taxon>
        <taxon>Cercozoa</taxon>
        <taxon>Chlorarachniophyceae</taxon>
        <taxon>Lotharella</taxon>
    </lineage>
</organism>
<gene>
    <name evidence="2" type="ORF">M951_chr117</name>
    <name evidence="3" type="ORF">M951_chr1214</name>
    <name evidence="4" type="ORF">M951_chr217</name>
    <name evidence="5" type="ORF">M951_chr2204</name>
    <name evidence="6" type="ORF">M951_chr317</name>
    <name evidence="7" type="ORF">M951_chr3188</name>
</gene>
<dbReference type="EMBL" id="CP006629">
    <property type="protein sequence ID" value="AIB09923.1"/>
    <property type="molecule type" value="Genomic_DNA"/>
</dbReference>
<feature type="region of interest" description="Disordered" evidence="1">
    <location>
        <begin position="1"/>
        <end position="34"/>
    </location>
</feature>
<dbReference type="Proteomes" id="UP000243670">
    <property type="component" value="Nucleomorph 2"/>
</dbReference>
<dbReference type="EMBL" id="CP006627">
    <property type="protein sequence ID" value="AIB09504.1"/>
    <property type="molecule type" value="Genomic_DNA"/>
</dbReference>
<reference evidence="6 8" key="1">
    <citation type="journal article" date="2014" name="BMC Genomics">
        <title>Nucleomorph and plastid genome sequences of the chlorarachniophyte Lotharella oceanica: convergent reductive evolution and frequent recombination in nucleomorph-bearing algae.</title>
        <authorList>
            <person name="Tanifuji G."/>
            <person name="Onodera N.T."/>
            <person name="Brown M.W."/>
            <person name="Curtis B.A."/>
            <person name="Roger A.J."/>
            <person name="Ka-Shu Wong G."/>
            <person name="Melkonian M."/>
            <person name="Archibald J.M."/>
        </authorList>
    </citation>
    <scope>NUCLEOTIDE SEQUENCE [LARGE SCALE GENOMIC DNA]</scope>
    <source>
        <strain evidence="6 8">CCMP622</strain>
    </source>
</reference>
<evidence type="ECO:0000313" key="8">
    <source>
        <dbReference type="Proteomes" id="UP000243670"/>
    </source>
</evidence>
<evidence type="ECO:0000313" key="4">
    <source>
        <dbReference type="EMBL" id="AIB09720.1"/>
    </source>
</evidence>
<feature type="compositionally biased region" description="Basic residues" evidence="1">
    <location>
        <begin position="19"/>
        <end position="34"/>
    </location>
</feature>
<keyword evidence="6" id="KW-0542">Nucleomorph</keyword>